<proteinExistence type="predicted"/>
<name>A0A7T2RR67_9LACT</name>
<dbReference type="Proteomes" id="UP001069145">
    <property type="component" value="Unassembled WGS sequence"/>
</dbReference>
<dbReference type="PANTHER" id="PTHR43723">
    <property type="entry name" value="COBALT TRANSPORT PROTEIN CBIQ"/>
    <property type="match status" value="1"/>
</dbReference>
<reference evidence="7 8" key="1">
    <citation type="submission" date="2020-12" db="EMBL/GenBank/DDBJ databases">
        <title>FDA dAtabase for Regulatory Grade micrObial Sequences (FDA-ARGOS): Supporting development and validation of Infectious Disease Dx tests.</title>
        <authorList>
            <person name="Sproer C."/>
            <person name="Gronow S."/>
            <person name="Severitt S."/>
            <person name="Schroder I."/>
            <person name="Tallon L."/>
            <person name="Sadzewicz L."/>
            <person name="Zhao X."/>
            <person name="Boylan J."/>
            <person name="Ott S."/>
            <person name="Bowen H."/>
            <person name="Vavikolanu K."/>
            <person name="Mehta A."/>
            <person name="Aluvathingal J."/>
            <person name="Nadendla S."/>
            <person name="Lowell S."/>
            <person name="Myers T."/>
            <person name="Yan Y."/>
            <person name="Sichtig H."/>
        </authorList>
    </citation>
    <scope>NUCLEOTIDE SEQUENCE [LARGE SCALE GENOMIC DNA]</scope>
    <source>
        <strain evidence="7 8">FDAARGOS_911</strain>
    </source>
</reference>
<feature type="transmembrane region" description="Helical" evidence="5">
    <location>
        <begin position="47"/>
        <end position="64"/>
    </location>
</feature>
<comment type="subcellular location">
    <subcellularLocation>
        <location evidence="1">Membrane</location>
        <topology evidence="1">Multi-pass membrane protein</topology>
    </subcellularLocation>
</comment>
<dbReference type="InterPro" id="IPR052770">
    <property type="entry name" value="Cobalt_transport_CbiQ"/>
</dbReference>
<feature type="transmembrane region" description="Helical" evidence="5">
    <location>
        <begin position="76"/>
        <end position="100"/>
    </location>
</feature>
<dbReference type="PANTHER" id="PTHR43723:SF1">
    <property type="entry name" value="COBALT TRANSPORT PROTEIN CBIQ"/>
    <property type="match status" value="1"/>
</dbReference>
<dbReference type="EMBL" id="CP065662">
    <property type="protein sequence ID" value="QPS01740.1"/>
    <property type="molecule type" value="Genomic_DNA"/>
</dbReference>
<evidence type="ECO:0000256" key="2">
    <source>
        <dbReference type="ARBA" id="ARBA00022692"/>
    </source>
</evidence>
<evidence type="ECO:0000313" key="7">
    <source>
        <dbReference type="EMBL" id="QPS01740.1"/>
    </source>
</evidence>
<sequence length="231" mass="26699">MKRCDVMGIDRYTYQSKWVKKSGKFKFAFWLLGILVAFSGWNSLEVVYTLLIMALTLYLVPIRLRTYLNLYIGPVLFLAFSSLALLVSVSQESALFSWSLSLGDYYLGLLSGQLSYTLTLIIRALTAITVTFFFTLTTPLKQILQLMKQAHIPYVVIELVLLMYRFIFVLLDDVVVVYQAQNLRYGYAHPKVSIHSLALLAKVVLERSLYRFTEMTDTLDLKLYQDEFYLD</sequence>
<keyword evidence="9" id="KW-1185">Reference proteome</keyword>
<keyword evidence="2 5" id="KW-0812">Transmembrane</keyword>
<keyword evidence="3 5" id="KW-1133">Transmembrane helix</keyword>
<feature type="transmembrane region" description="Helical" evidence="5">
    <location>
        <begin position="120"/>
        <end position="140"/>
    </location>
</feature>
<evidence type="ECO:0000256" key="5">
    <source>
        <dbReference type="SAM" id="Phobius"/>
    </source>
</evidence>
<dbReference type="InterPro" id="IPR003339">
    <property type="entry name" value="ABC/ECF_trnsptr_transmembrane"/>
</dbReference>
<feature type="transmembrane region" description="Helical" evidence="5">
    <location>
        <begin position="152"/>
        <end position="171"/>
    </location>
</feature>
<dbReference type="GO" id="GO:0006824">
    <property type="term" value="P:cobalt ion transport"/>
    <property type="evidence" value="ECO:0007669"/>
    <property type="project" value="TreeGrafter"/>
</dbReference>
<evidence type="ECO:0000313" key="6">
    <source>
        <dbReference type="EMBL" id="MCY3053553.1"/>
    </source>
</evidence>
<reference evidence="6" key="2">
    <citation type="submission" date="2022-09" db="EMBL/GenBank/DDBJ databases">
        <title>Aerococcus urinae taxonomy study.</title>
        <authorList>
            <person name="Christensen J."/>
            <person name="Senneby E."/>
        </authorList>
    </citation>
    <scope>NUCLEOTIDE SEQUENCE</scope>
    <source>
        <strain evidence="6">NLD-066-U95</strain>
    </source>
</reference>
<evidence type="ECO:0000256" key="1">
    <source>
        <dbReference type="ARBA" id="ARBA00004141"/>
    </source>
</evidence>
<keyword evidence="4 5" id="KW-0472">Membrane</keyword>
<dbReference type="AlphaFoldDB" id="A0A7T2RR67"/>
<dbReference type="EMBL" id="JAOTML010000006">
    <property type="protein sequence ID" value="MCY3053553.1"/>
    <property type="molecule type" value="Genomic_DNA"/>
</dbReference>
<dbReference type="CDD" id="cd16914">
    <property type="entry name" value="EcfT"/>
    <property type="match status" value="1"/>
</dbReference>
<evidence type="ECO:0000313" key="9">
    <source>
        <dbReference type="Proteomes" id="UP001069145"/>
    </source>
</evidence>
<evidence type="ECO:0000313" key="8">
    <source>
        <dbReference type="Proteomes" id="UP000594771"/>
    </source>
</evidence>
<gene>
    <name evidence="7" type="ORF">I6G68_01315</name>
    <name evidence="6" type="ORF">ODY43_06080</name>
</gene>
<dbReference type="RefSeq" id="WP_195851773.1">
    <property type="nucleotide sequence ID" value="NZ_CAJHLV010000006.1"/>
</dbReference>
<dbReference type="GO" id="GO:0043190">
    <property type="term" value="C:ATP-binding cassette (ABC) transporter complex"/>
    <property type="evidence" value="ECO:0007669"/>
    <property type="project" value="TreeGrafter"/>
</dbReference>
<organism evidence="7 8">
    <name type="scientific">Aerococcus urinae</name>
    <dbReference type="NCBI Taxonomy" id="1376"/>
    <lineage>
        <taxon>Bacteria</taxon>
        <taxon>Bacillati</taxon>
        <taxon>Bacillota</taxon>
        <taxon>Bacilli</taxon>
        <taxon>Lactobacillales</taxon>
        <taxon>Aerococcaceae</taxon>
        <taxon>Aerococcus</taxon>
    </lineage>
</organism>
<dbReference type="Pfam" id="PF02361">
    <property type="entry name" value="CbiQ"/>
    <property type="match status" value="1"/>
</dbReference>
<evidence type="ECO:0000256" key="4">
    <source>
        <dbReference type="ARBA" id="ARBA00023136"/>
    </source>
</evidence>
<dbReference type="Proteomes" id="UP000594771">
    <property type="component" value="Chromosome"/>
</dbReference>
<accession>A0A7T2RR67</accession>
<evidence type="ECO:0000256" key="3">
    <source>
        <dbReference type="ARBA" id="ARBA00022989"/>
    </source>
</evidence>
<protein>
    <submittedName>
        <fullName evidence="7">Cobalt ECF transporter T component CbiQ</fullName>
    </submittedName>
</protein>